<gene>
    <name evidence="2" type="ORF">Poli38472_008598</name>
</gene>
<feature type="compositionally biased region" description="Polar residues" evidence="1">
    <location>
        <begin position="114"/>
        <end position="127"/>
    </location>
</feature>
<accession>A0A8K1FA71</accession>
<evidence type="ECO:0000313" key="3">
    <source>
        <dbReference type="Proteomes" id="UP000794436"/>
    </source>
</evidence>
<reference evidence="2" key="1">
    <citation type="submission" date="2019-03" db="EMBL/GenBank/DDBJ databases">
        <title>Long read genome sequence of the mycoparasitic Pythium oligandrum ATCC 38472 isolated from sugarbeet rhizosphere.</title>
        <authorList>
            <person name="Gaulin E."/>
        </authorList>
    </citation>
    <scope>NUCLEOTIDE SEQUENCE</scope>
    <source>
        <strain evidence="2">ATCC 38472_TT</strain>
    </source>
</reference>
<comment type="caution">
    <text evidence="2">The sequence shown here is derived from an EMBL/GenBank/DDBJ whole genome shotgun (WGS) entry which is preliminary data.</text>
</comment>
<dbReference type="Proteomes" id="UP000794436">
    <property type="component" value="Unassembled WGS sequence"/>
</dbReference>
<organism evidence="2 3">
    <name type="scientific">Pythium oligandrum</name>
    <name type="common">Mycoparasitic fungus</name>
    <dbReference type="NCBI Taxonomy" id="41045"/>
    <lineage>
        <taxon>Eukaryota</taxon>
        <taxon>Sar</taxon>
        <taxon>Stramenopiles</taxon>
        <taxon>Oomycota</taxon>
        <taxon>Peronosporomycetes</taxon>
        <taxon>Pythiales</taxon>
        <taxon>Pythiaceae</taxon>
        <taxon>Pythium</taxon>
    </lineage>
</organism>
<feature type="region of interest" description="Disordered" evidence="1">
    <location>
        <begin position="70"/>
        <end position="101"/>
    </location>
</feature>
<proteinExistence type="predicted"/>
<name>A0A8K1FA71_PYTOL</name>
<protein>
    <submittedName>
        <fullName evidence="2">Uncharacterized protein</fullName>
    </submittedName>
</protein>
<keyword evidence="3" id="KW-1185">Reference proteome</keyword>
<dbReference type="EMBL" id="SPLM01000146">
    <property type="protein sequence ID" value="TMW55950.1"/>
    <property type="molecule type" value="Genomic_DNA"/>
</dbReference>
<feature type="region of interest" description="Disordered" evidence="1">
    <location>
        <begin position="114"/>
        <end position="133"/>
    </location>
</feature>
<evidence type="ECO:0000313" key="2">
    <source>
        <dbReference type="EMBL" id="TMW55950.1"/>
    </source>
</evidence>
<sequence>MAEKQPSATTTSELVEADELIALIKAIKFAYEDYGVKRVHDQIKTHGGKFEHVPLKRVKKYMQKLGMTNTQEEAKTTEDAPVPAAATSGKKKADLKQQAQASAKKGAIQLMTVGVSSKSERPQQQSETMEDTESKWLPVKLDEPASKVKQFPHQAVIRMTSSDEGDATGEKGEIYKIQVAMLPGGALSTVDPMLVYNKARNRKTFLHPDSPAYLPVQRKIEGRGFNGAVGGAKAYFWGRYRKEDDMVYINTEELAPVQKW</sequence>
<dbReference type="AlphaFoldDB" id="A0A8K1FA71"/>
<evidence type="ECO:0000256" key="1">
    <source>
        <dbReference type="SAM" id="MobiDB-lite"/>
    </source>
</evidence>
<dbReference type="OrthoDB" id="72752at2759"/>